<keyword evidence="8" id="KW-0812">Transmembrane</keyword>
<dbReference type="Pfam" id="PF08288">
    <property type="entry name" value="PIGA"/>
    <property type="match status" value="1"/>
</dbReference>
<dbReference type="FunFam" id="3.40.50.2000:FF:000026">
    <property type="entry name" value="Phosphatidylinositol N-acetylglucosaminyltransferase subunit A"/>
    <property type="match status" value="1"/>
</dbReference>
<evidence type="ECO:0000313" key="11">
    <source>
        <dbReference type="EMBL" id="KAL3070072.1"/>
    </source>
</evidence>
<dbReference type="EC" id="2.4.1.198" evidence="2"/>
<dbReference type="CDD" id="cd03796">
    <property type="entry name" value="GT4_PIG-A-like"/>
    <property type="match status" value="1"/>
</dbReference>
<reference evidence="11 12" key="1">
    <citation type="submission" date="2024-10" db="EMBL/GenBank/DDBJ databases">
        <authorList>
            <person name="Kim D."/>
        </authorList>
    </citation>
    <scope>NUCLEOTIDE SEQUENCE [LARGE SCALE GENOMIC DNA]</scope>
    <source>
        <strain evidence="11">BH-2024</strain>
    </source>
</reference>
<dbReference type="PANTHER" id="PTHR45871">
    <property type="entry name" value="N-ACETYLGLUCOSAMINYL-PHOSPHATIDYLINOSITOL BIOSYNTHETIC PROTEIN"/>
    <property type="match status" value="1"/>
</dbReference>
<dbReference type="InterPro" id="IPR013234">
    <property type="entry name" value="PIGA_GPI_anchor_biosynthesis"/>
</dbReference>
<evidence type="ECO:0000256" key="2">
    <source>
        <dbReference type="ARBA" id="ARBA00012420"/>
    </source>
</evidence>
<keyword evidence="5" id="KW-0808">Transferase</keyword>
<organism evidence="11 12">
    <name type="scientific">Heterodera trifolii</name>
    <dbReference type="NCBI Taxonomy" id="157864"/>
    <lineage>
        <taxon>Eukaryota</taxon>
        <taxon>Metazoa</taxon>
        <taxon>Ecdysozoa</taxon>
        <taxon>Nematoda</taxon>
        <taxon>Chromadorea</taxon>
        <taxon>Rhabditida</taxon>
        <taxon>Tylenchina</taxon>
        <taxon>Tylenchomorpha</taxon>
        <taxon>Tylenchoidea</taxon>
        <taxon>Heteroderidae</taxon>
        <taxon>Heteroderinae</taxon>
        <taxon>Heterodera</taxon>
    </lineage>
</organism>
<comment type="pathway">
    <text evidence="1">Glycolipid biosynthesis; glycosylphosphatidylinositol-anchor biosynthesis.</text>
</comment>
<proteinExistence type="predicted"/>
<feature type="domain" description="PIGA GPI anchor biosynthesis" evidence="10">
    <location>
        <begin position="96"/>
        <end position="186"/>
    </location>
</feature>
<dbReference type="EMBL" id="JBICBT010001386">
    <property type="protein sequence ID" value="KAL3070072.1"/>
    <property type="molecule type" value="Genomic_DNA"/>
</dbReference>
<dbReference type="SUPFAM" id="SSF53756">
    <property type="entry name" value="UDP-Glycosyltransferase/glycogen phosphorylase"/>
    <property type="match status" value="1"/>
</dbReference>
<dbReference type="InterPro" id="IPR001296">
    <property type="entry name" value="Glyco_trans_1"/>
</dbReference>
<feature type="region of interest" description="Disordered" evidence="7">
    <location>
        <begin position="1"/>
        <end position="20"/>
    </location>
</feature>
<evidence type="ECO:0000259" key="10">
    <source>
        <dbReference type="Pfam" id="PF08288"/>
    </source>
</evidence>
<evidence type="ECO:0000256" key="8">
    <source>
        <dbReference type="SAM" id="Phobius"/>
    </source>
</evidence>
<dbReference type="GO" id="GO:0016020">
    <property type="term" value="C:membrane"/>
    <property type="evidence" value="ECO:0007669"/>
    <property type="project" value="GOC"/>
</dbReference>
<dbReference type="GO" id="GO:0017176">
    <property type="term" value="F:phosphatidylinositol N-acetylglucosaminyltransferase activity"/>
    <property type="evidence" value="ECO:0007669"/>
    <property type="project" value="UniProtKB-EC"/>
</dbReference>
<dbReference type="AlphaFoldDB" id="A0ABD2HRB8"/>
<evidence type="ECO:0000256" key="5">
    <source>
        <dbReference type="ARBA" id="ARBA00022679"/>
    </source>
</evidence>
<evidence type="ECO:0000256" key="7">
    <source>
        <dbReference type="SAM" id="MobiDB-lite"/>
    </source>
</evidence>
<evidence type="ECO:0000259" key="9">
    <source>
        <dbReference type="Pfam" id="PF00534"/>
    </source>
</evidence>
<dbReference type="Pfam" id="PF00534">
    <property type="entry name" value="Glycos_transf_1"/>
    <property type="match status" value="1"/>
</dbReference>
<dbReference type="Gene3D" id="3.40.50.2000">
    <property type="entry name" value="Glycogen Phosphorylase B"/>
    <property type="match status" value="2"/>
</dbReference>
<evidence type="ECO:0000256" key="4">
    <source>
        <dbReference type="ARBA" id="ARBA00022676"/>
    </source>
</evidence>
<feature type="transmembrane region" description="Helical" evidence="8">
    <location>
        <begin position="450"/>
        <end position="470"/>
    </location>
</feature>
<gene>
    <name evidence="11" type="ORF">niasHT_033582</name>
</gene>
<evidence type="ECO:0000256" key="3">
    <source>
        <dbReference type="ARBA" id="ARBA00022502"/>
    </source>
</evidence>
<keyword evidence="8" id="KW-1133">Transmembrane helix</keyword>
<keyword evidence="3" id="KW-0337">GPI-anchor biosynthesis</keyword>
<keyword evidence="8" id="KW-0472">Membrane</keyword>
<dbReference type="GO" id="GO:0006506">
    <property type="term" value="P:GPI anchor biosynthetic process"/>
    <property type="evidence" value="ECO:0007669"/>
    <property type="project" value="UniProtKB-KW"/>
</dbReference>
<keyword evidence="12" id="KW-1185">Reference proteome</keyword>
<keyword evidence="4" id="KW-0328">Glycosyltransferase</keyword>
<feature type="domain" description="Glycosyl transferase family 1" evidence="9">
    <location>
        <begin position="253"/>
        <end position="395"/>
    </location>
</feature>
<dbReference type="Proteomes" id="UP001620626">
    <property type="component" value="Unassembled WGS sequence"/>
</dbReference>
<protein>
    <recommendedName>
        <fullName evidence="2">phosphatidylinositol N-acetylglucosaminyltransferase</fullName>
        <ecNumber evidence="2">2.4.1.198</ecNumber>
    </recommendedName>
    <alternativeName>
        <fullName evidence="6">GlcNAc-PI synthesis protein</fullName>
    </alternativeName>
</protein>
<accession>A0ABD2HRB8</accession>
<sequence length="490" mass="54363">MVDRRLANKKKMKGKPPLPPPAAAAEAKSLLSTAVAAAFDDDSGRRKITSAEATANFRIAMVSDFFCPNTGGVETHIYQLSKCLLRNGHKVIVLTHAYGQRKGIRYLCGGTLKVYYLPGLVLGNNYLPSVLGSLPWFRRIFIREQIQIVHCHSTFSTMAHEALLHSWSIRAGIRTVFTDHSMFGFAGASAVLMNKLLLRYSLANVDRLICVSHTSKENTVLRAGVAPQRVFVIPNAIDSALFTPDPTLFACQKRTTVVVLSRLVYRKGADLLVEVIPDICERHPTVQFLIGGDGPKRVDIEEMRERCRLHERVKMLGTIPHDTVRAALVQGQIFLNTSLTEAFCMAIVEAASCGLYVVSTRVGGIPEVLPPEFISLVDPNPKAIAIGLLDAIRRRENGELPCPVKKHRQVAEMYNWADIAQRTELVYGNSLEEPEGSIDHKLRNQLNAGFWFGLIWAWVTAVNVLFASVLDWVDPRDGIETVDNKAKTNN</sequence>
<dbReference type="InterPro" id="IPR039507">
    <property type="entry name" value="PIG-A/GPI3"/>
</dbReference>
<dbReference type="PANTHER" id="PTHR45871:SF1">
    <property type="entry name" value="PHOSPHATIDYLINOSITOL N-ACETYLGLUCOSAMINYLTRANSFERASE SUBUNIT A"/>
    <property type="match status" value="1"/>
</dbReference>
<evidence type="ECO:0000256" key="6">
    <source>
        <dbReference type="ARBA" id="ARBA00032160"/>
    </source>
</evidence>
<comment type="caution">
    <text evidence="11">The sequence shown here is derived from an EMBL/GenBank/DDBJ whole genome shotgun (WGS) entry which is preliminary data.</text>
</comment>
<evidence type="ECO:0000256" key="1">
    <source>
        <dbReference type="ARBA" id="ARBA00004687"/>
    </source>
</evidence>
<evidence type="ECO:0000313" key="12">
    <source>
        <dbReference type="Proteomes" id="UP001620626"/>
    </source>
</evidence>
<name>A0ABD2HRB8_9BILA</name>